<proteinExistence type="predicted"/>
<name>A0A822XZV4_NELNU</name>
<evidence type="ECO:0000256" key="1">
    <source>
        <dbReference type="SAM" id="MobiDB-lite"/>
    </source>
</evidence>
<sequence length="52" mass="6056">MRIFGSLQLYIFRFSESFHNNDRNERRSSLGSTPSISTNQKVYIESNRGSKV</sequence>
<protein>
    <submittedName>
        <fullName evidence="2">Uncharacterized protein</fullName>
    </submittedName>
</protein>
<dbReference type="Proteomes" id="UP000607653">
    <property type="component" value="Unassembled WGS sequence"/>
</dbReference>
<accession>A0A822XZV4</accession>
<comment type="caution">
    <text evidence="2">The sequence shown here is derived from an EMBL/GenBank/DDBJ whole genome shotgun (WGS) entry which is preliminary data.</text>
</comment>
<organism evidence="2 3">
    <name type="scientific">Nelumbo nucifera</name>
    <name type="common">Sacred lotus</name>
    <dbReference type="NCBI Taxonomy" id="4432"/>
    <lineage>
        <taxon>Eukaryota</taxon>
        <taxon>Viridiplantae</taxon>
        <taxon>Streptophyta</taxon>
        <taxon>Embryophyta</taxon>
        <taxon>Tracheophyta</taxon>
        <taxon>Spermatophyta</taxon>
        <taxon>Magnoliopsida</taxon>
        <taxon>Proteales</taxon>
        <taxon>Nelumbonaceae</taxon>
        <taxon>Nelumbo</taxon>
    </lineage>
</organism>
<evidence type="ECO:0000313" key="3">
    <source>
        <dbReference type="Proteomes" id="UP000607653"/>
    </source>
</evidence>
<keyword evidence="3" id="KW-1185">Reference proteome</keyword>
<feature type="compositionally biased region" description="Polar residues" evidence="1">
    <location>
        <begin position="29"/>
        <end position="52"/>
    </location>
</feature>
<evidence type="ECO:0000313" key="2">
    <source>
        <dbReference type="EMBL" id="DAD24536.1"/>
    </source>
</evidence>
<feature type="region of interest" description="Disordered" evidence="1">
    <location>
        <begin position="21"/>
        <end position="52"/>
    </location>
</feature>
<gene>
    <name evidence="2" type="ORF">HUJ06_026000</name>
</gene>
<dbReference type="EMBL" id="DUZY01000001">
    <property type="protein sequence ID" value="DAD24536.1"/>
    <property type="molecule type" value="Genomic_DNA"/>
</dbReference>
<dbReference type="AlphaFoldDB" id="A0A822XZV4"/>
<reference evidence="2 3" key="1">
    <citation type="journal article" date="2020" name="Mol. Biol. Evol.">
        <title>Distinct Expression and Methylation Patterns for Genes with Different Fates following a Single Whole-Genome Duplication in Flowering Plants.</title>
        <authorList>
            <person name="Shi T."/>
            <person name="Rahmani R.S."/>
            <person name="Gugger P.F."/>
            <person name="Wang M."/>
            <person name="Li H."/>
            <person name="Zhang Y."/>
            <person name="Li Z."/>
            <person name="Wang Q."/>
            <person name="Van de Peer Y."/>
            <person name="Marchal K."/>
            <person name="Chen J."/>
        </authorList>
    </citation>
    <scope>NUCLEOTIDE SEQUENCE [LARGE SCALE GENOMIC DNA]</scope>
    <source>
        <tissue evidence="2">Leaf</tissue>
    </source>
</reference>